<organism evidence="1 2">
    <name type="scientific">Enterococcus devriesei</name>
    <dbReference type="NCBI Taxonomy" id="319970"/>
    <lineage>
        <taxon>Bacteria</taxon>
        <taxon>Bacillati</taxon>
        <taxon>Bacillota</taxon>
        <taxon>Bacilli</taxon>
        <taxon>Lactobacillales</taxon>
        <taxon>Enterococcaceae</taxon>
        <taxon>Enterococcus</taxon>
    </lineage>
</organism>
<dbReference type="AlphaFoldDB" id="A0A1L8SYV1"/>
<dbReference type="Proteomes" id="UP000183700">
    <property type="component" value="Unassembled WGS sequence"/>
</dbReference>
<evidence type="ECO:0008006" key="3">
    <source>
        <dbReference type="Google" id="ProtNLM"/>
    </source>
</evidence>
<protein>
    <recommendedName>
        <fullName evidence="3">Nucleoid-associated protein</fullName>
    </recommendedName>
</protein>
<dbReference type="Pfam" id="PF04245">
    <property type="entry name" value="NA37"/>
    <property type="match status" value="1"/>
</dbReference>
<dbReference type="STRING" id="319970.RV00_GL000095"/>
<keyword evidence="2" id="KW-1185">Reference proteome</keyword>
<dbReference type="OrthoDB" id="3171075at2"/>
<dbReference type="GO" id="GO:0009295">
    <property type="term" value="C:nucleoid"/>
    <property type="evidence" value="ECO:0007669"/>
    <property type="project" value="InterPro"/>
</dbReference>
<accession>A0A1L8SYV1</accession>
<dbReference type="RefSeq" id="WP_071860647.1">
    <property type="nucleotide sequence ID" value="NZ_CAURXW010000001.1"/>
</dbReference>
<name>A0A1L8SYV1_9ENTE</name>
<gene>
    <name evidence="1" type="ORF">RV00_GL000095</name>
</gene>
<comment type="caution">
    <text evidence="1">The sequence shown here is derived from an EMBL/GenBank/DDBJ whole genome shotgun (WGS) entry which is preliminary data.</text>
</comment>
<reference evidence="1 2" key="1">
    <citation type="submission" date="2014-12" db="EMBL/GenBank/DDBJ databases">
        <title>Draft genome sequences of 29 type strains of Enterococci.</title>
        <authorList>
            <person name="Zhong Z."/>
            <person name="Sun Z."/>
            <person name="Liu W."/>
            <person name="Zhang W."/>
            <person name="Zhang H."/>
        </authorList>
    </citation>
    <scope>NUCLEOTIDE SEQUENCE [LARGE SCALE GENOMIC DNA]</scope>
    <source>
        <strain evidence="1 2">DSM 22802</strain>
    </source>
</reference>
<proteinExistence type="predicted"/>
<evidence type="ECO:0000313" key="1">
    <source>
        <dbReference type="EMBL" id="OJG37138.1"/>
    </source>
</evidence>
<evidence type="ECO:0000313" key="2">
    <source>
        <dbReference type="Proteomes" id="UP000183700"/>
    </source>
</evidence>
<sequence>MDIYLKKAALHIVDRESGDPIFSQSELDLTKEYVRDYLTKKIQKLSSAQTKTGTLTEDSTFALLSQQAEHDFLSASERLVSRWYEAYKESEEAPSADAFVALYEEDTQMYLAFLKVNYHEGYTHIVDSDESGLKNELIIHRALLSGKTQKADEGIVVNLSNLSYELIEKKYPFSGEKRLYFSTQVIESQPAPSLEENVRVIKKVAEKIGAKFENQKHDVIADVKEAVYDIVEESGQIDAKVVAQKVFKDNVSAQMAFQEEVVEKGYVDQAPLLREVREITEKKYGKQKLKLSNGIELIVPLDVYRNPELIEFINNPDGTISVTIKNVDEVINRL</sequence>
<dbReference type="EMBL" id="JXKM01000001">
    <property type="protein sequence ID" value="OJG37138.1"/>
    <property type="molecule type" value="Genomic_DNA"/>
</dbReference>
<dbReference type="InterPro" id="IPR007358">
    <property type="entry name" value="Nucleoid_associated_NdpA"/>
</dbReference>